<dbReference type="InterPro" id="IPR003000">
    <property type="entry name" value="Sirtuin"/>
</dbReference>
<gene>
    <name evidence="6" type="ORF">AN477_12065</name>
</gene>
<evidence type="ECO:0000313" key="7">
    <source>
        <dbReference type="Proteomes" id="UP000050482"/>
    </source>
</evidence>
<feature type="binding site" evidence="4">
    <location>
        <position position="146"/>
    </location>
    <ligand>
        <name>Zn(2+)</name>
        <dbReference type="ChEBI" id="CHEBI:29105"/>
    </ligand>
</feature>
<evidence type="ECO:0000256" key="1">
    <source>
        <dbReference type="ARBA" id="ARBA00012928"/>
    </source>
</evidence>
<evidence type="ECO:0000259" key="5">
    <source>
        <dbReference type="PROSITE" id="PS50305"/>
    </source>
</evidence>
<keyword evidence="3" id="KW-0520">NAD</keyword>
<dbReference type="InterPro" id="IPR026590">
    <property type="entry name" value="Ssirtuin_cat_dom"/>
</dbReference>
<dbReference type="InterPro" id="IPR026591">
    <property type="entry name" value="Sirtuin_cat_small_dom_sf"/>
</dbReference>
<protein>
    <recommendedName>
        <fullName evidence="1">protein acetyllysine N-acetyltransferase</fullName>
        <ecNumber evidence="1">2.3.1.286</ecNumber>
    </recommendedName>
</protein>
<sequence length="225" mass="24794">MKDPKDVFHYHIGEVAQQAHFKVAVTGAGISKPSGLPLLSDSIDGIPLQRFFDGSLFEYDTEQFYSSYRKILRRFLQAAPNPAHLSLATSDTWVITQNIDGLHRLAGSKHVLEMHGNIRELLCTGCGLVESSERALHYGVPRCPNCTAVLHPGIVLAGETVRHVSRAVDWAGRAELLFIIGTRLTADPVRQIPDIVEDTVPVVEINQNAEVLLPMILGQEHCEAN</sequence>
<evidence type="ECO:0000313" key="6">
    <source>
        <dbReference type="EMBL" id="KPV43578.1"/>
    </source>
</evidence>
<dbReference type="EC" id="2.3.1.286" evidence="1"/>
<evidence type="ECO:0000256" key="3">
    <source>
        <dbReference type="ARBA" id="ARBA00023027"/>
    </source>
</evidence>
<dbReference type="AlphaFoldDB" id="A0A0P9GRH1"/>
<keyword evidence="4" id="KW-0862">Zinc</keyword>
<evidence type="ECO:0000256" key="4">
    <source>
        <dbReference type="PROSITE-ProRule" id="PRU00236"/>
    </source>
</evidence>
<dbReference type="GO" id="GO:0046872">
    <property type="term" value="F:metal ion binding"/>
    <property type="evidence" value="ECO:0007669"/>
    <property type="project" value="UniProtKB-KW"/>
</dbReference>
<dbReference type="GO" id="GO:0070403">
    <property type="term" value="F:NAD+ binding"/>
    <property type="evidence" value="ECO:0007669"/>
    <property type="project" value="InterPro"/>
</dbReference>
<proteinExistence type="predicted"/>
<dbReference type="STRING" id="471514.AN477_12065"/>
<dbReference type="PATRIC" id="fig|471514.4.peg.796"/>
<reference evidence="6 7" key="1">
    <citation type="submission" date="2015-09" db="EMBL/GenBank/DDBJ databases">
        <title>Draft genome sequence of Alicyclobacillus ferrooxydans DSM 22381.</title>
        <authorList>
            <person name="Hemp J."/>
        </authorList>
    </citation>
    <scope>NUCLEOTIDE SEQUENCE [LARGE SCALE GENOMIC DNA]</scope>
    <source>
        <strain evidence="6 7">TC-34</strain>
    </source>
</reference>
<feature type="binding site" evidence="4">
    <location>
        <position position="123"/>
    </location>
    <ligand>
        <name>Zn(2+)</name>
        <dbReference type="ChEBI" id="CHEBI:29105"/>
    </ligand>
</feature>
<keyword evidence="2" id="KW-0808">Transferase</keyword>
<dbReference type="Gene3D" id="3.30.1600.10">
    <property type="entry name" value="SIR2/SIRT2 'Small Domain"/>
    <property type="match status" value="1"/>
</dbReference>
<keyword evidence="4" id="KW-0479">Metal-binding</keyword>
<dbReference type="GO" id="GO:0017136">
    <property type="term" value="F:histone deacetylase activity, NAD-dependent"/>
    <property type="evidence" value="ECO:0007669"/>
    <property type="project" value="TreeGrafter"/>
</dbReference>
<dbReference type="PROSITE" id="PS50305">
    <property type="entry name" value="SIRTUIN"/>
    <property type="match status" value="1"/>
</dbReference>
<keyword evidence="7" id="KW-1185">Reference proteome</keyword>
<dbReference type="Proteomes" id="UP000050482">
    <property type="component" value="Unassembled WGS sequence"/>
</dbReference>
<feature type="active site" description="Proton acceptor" evidence="4">
    <location>
        <position position="115"/>
    </location>
</feature>
<evidence type="ECO:0000256" key="2">
    <source>
        <dbReference type="ARBA" id="ARBA00022679"/>
    </source>
</evidence>
<dbReference type="InterPro" id="IPR029035">
    <property type="entry name" value="DHS-like_NAD/FAD-binding_dom"/>
</dbReference>
<dbReference type="SUPFAM" id="SSF52467">
    <property type="entry name" value="DHS-like NAD/FAD-binding domain"/>
    <property type="match status" value="1"/>
</dbReference>
<comment type="caution">
    <text evidence="6">The sequence shown here is derived from an EMBL/GenBank/DDBJ whole genome shotgun (WGS) entry which is preliminary data.</text>
</comment>
<organism evidence="6 7">
    <name type="scientific">Alicyclobacillus ferrooxydans</name>
    <dbReference type="NCBI Taxonomy" id="471514"/>
    <lineage>
        <taxon>Bacteria</taxon>
        <taxon>Bacillati</taxon>
        <taxon>Bacillota</taxon>
        <taxon>Bacilli</taxon>
        <taxon>Bacillales</taxon>
        <taxon>Alicyclobacillaceae</taxon>
        <taxon>Alicyclobacillus</taxon>
    </lineage>
</organism>
<accession>A0A0P9GRH1</accession>
<name>A0A0P9GRH1_9BACL</name>
<dbReference type="PANTHER" id="PTHR11085">
    <property type="entry name" value="NAD-DEPENDENT PROTEIN DEACYLASE SIRTUIN-5, MITOCHONDRIAL-RELATED"/>
    <property type="match status" value="1"/>
</dbReference>
<dbReference type="Pfam" id="PF02146">
    <property type="entry name" value="SIR2"/>
    <property type="match status" value="1"/>
</dbReference>
<dbReference type="EMBL" id="LJCO01000048">
    <property type="protein sequence ID" value="KPV43578.1"/>
    <property type="molecule type" value="Genomic_DNA"/>
</dbReference>
<dbReference type="InterPro" id="IPR050134">
    <property type="entry name" value="NAD-dep_sirtuin_deacylases"/>
</dbReference>
<feature type="binding site" evidence="4">
    <location>
        <position position="126"/>
    </location>
    <ligand>
        <name>Zn(2+)</name>
        <dbReference type="ChEBI" id="CHEBI:29105"/>
    </ligand>
</feature>
<feature type="binding site" evidence="4">
    <location>
        <position position="143"/>
    </location>
    <ligand>
        <name>Zn(2+)</name>
        <dbReference type="ChEBI" id="CHEBI:29105"/>
    </ligand>
</feature>
<dbReference type="Gene3D" id="3.40.50.1220">
    <property type="entry name" value="TPP-binding domain"/>
    <property type="match status" value="1"/>
</dbReference>
<dbReference type="PANTHER" id="PTHR11085:SF10">
    <property type="entry name" value="NAD-DEPENDENT PROTEIN DEACYLASE SIRTUIN-5, MITOCHONDRIAL-RELATED"/>
    <property type="match status" value="1"/>
</dbReference>
<feature type="domain" description="Deacetylase sirtuin-type" evidence="5">
    <location>
        <begin position="1"/>
        <end position="225"/>
    </location>
</feature>